<name>A0AAV4J5N0_9GAST</name>
<sequence>MRSLLPAGAPDMLYPGCRHTESILYDEKEGKGCRPSQGWPHLPPWLCSDPARGSYQLQTEAPPSRLAFLASVGPERHFCPTPSRISPVWPAYPALPQP</sequence>
<dbReference type="EMBL" id="BMAT01002960">
    <property type="protein sequence ID" value="GFS17590.1"/>
    <property type="molecule type" value="Genomic_DNA"/>
</dbReference>
<proteinExistence type="predicted"/>
<gene>
    <name evidence="1" type="ORF">ElyMa_001500500</name>
</gene>
<protein>
    <submittedName>
        <fullName evidence="1">Uncharacterized protein</fullName>
    </submittedName>
</protein>
<dbReference type="AlphaFoldDB" id="A0AAV4J5N0"/>
<keyword evidence="2" id="KW-1185">Reference proteome</keyword>
<comment type="caution">
    <text evidence="1">The sequence shown here is derived from an EMBL/GenBank/DDBJ whole genome shotgun (WGS) entry which is preliminary data.</text>
</comment>
<organism evidence="1 2">
    <name type="scientific">Elysia marginata</name>
    <dbReference type="NCBI Taxonomy" id="1093978"/>
    <lineage>
        <taxon>Eukaryota</taxon>
        <taxon>Metazoa</taxon>
        <taxon>Spiralia</taxon>
        <taxon>Lophotrochozoa</taxon>
        <taxon>Mollusca</taxon>
        <taxon>Gastropoda</taxon>
        <taxon>Heterobranchia</taxon>
        <taxon>Euthyneura</taxon>
        <taxon>Panpulmonata</taxon>
        <taxon>Sacoglossa</taxon>
        <taxon>Placobranchoidea</taxon>
        <taxon>Plakobranchidae</taxon>
        <taxon>Elysia</taxon>
    </lineage>
</organism>
<reference evidence="1 2" key="1">
    <citation type="journal article" date="2021" name="Elife">
        <title>Chloroplast acquisition without the gene transfer in kleptoplastic sea slugs, Plakobranchus ocellatus.</title>
        <authorList>
            <person name="Maeda T."/>
            <person name="Takahashi S."/>
            <person name="Yoshida T."/>
            <person name="Shimamura S."/>
            <person name="Takaki Y."/>
            <person name="Nagai Y."/>
            <person name="Toyoda A."/>
            <person name="Suzuki Y."/>
            <person name="Arimoto A."/>
            <person name="Ishii H."/>
            <person name="Satoh N."/>
            <person name="Nishiyama T."/>
            <person name="Hasebe M."/>
            <person name="Maruyama T."/>
            <person name="Minagawa J."/>
            <person name="Obokata J."/>
            <person name="Shigenobu S."/>
        </authorList>
    </citation>
    <scope>NUCLEOTIDE SEQUENCE [LARGE SCALE GENOMIC DNA]</scope>
</reference>
<evidence type="ECO:0000313" key="1">
    <source>
        <dbReference type="EMBL" id="GFS17590.1"/>
    </source>
</evidence>
<accession>A0AAV4J5N0</accession>
<evidence type="ECO:0000313" key="2">
    <source>
        <dbReference type="Proteomes" id="UP000762676"/>
    </source>
</evidence>
<dbReference type="Proteomes" id="UP000762676">
    <property type="component" value="Unassembled WGS sequence"/>
</dbReference>